<dbReference type="AlphaFoldDB" id="A0A1S6GL77"/>
<protein>
    <submittedName>
        <fullName evidence="1">Methyltransferase</fullName>
    </submittedName>
</protein>
<accession>A0A1S6GL77</accession>
<dbReference type="EMBL" id="KY314182">
    <property type="protein sequence ID" value="AQS22616.1"/>
    <property type="molecule type" value="mRNA"/>
</dbReference>
<dbReference type="GO" id="GO:0008168">
    <property type="term" value="F:methyltransferase activity"/>
    <property type="evidence" value="ECO:0007669"/>
    <property type="project" value="UniProtKB-KW"/>
</dbReference>
<keyword evidence="1" id="KW-0489">Methyltransferase</keyword>
<dbReference type="InterPro" id="IPR029063">
    <property type="entry name" value="SAM-dependent_MTases_sf"/>
</dbReference>
<proteinExistence type="evidence at transcript level"/>
<organism evidence="1">
    <name type="scientific">Pseudodiaptomus poplesia</name>
    <dbReference type="NCBI Taxonomy" id="213370"/>
    <lineage>
        <taxon>Eukaryota</taxon>
        <taxon>Metazoa</taxon>
        <taxon>Ecdysozoa</taxon>
        <taxon>Arthropoda</taxon>
        <taxon>Crustacea</taxon>
        <taxon>Multicrustacea</taxon>
        <taxon>Hexanauplia</taxon>
        <taxon>Copepoda</taxon>
        <taxon>Calanoida</taxon>
        <taxon>Pseudodiaptomidae</taxon>
        <taxon>Pseudodiaptomus</taxon>
    </lineage>
</organism>
<dbReference type="Gene3D" id="3.40.50.150">
    <property type="entry name" value="Vaccinia Virus protein VP39"/>
    <property type="match status" value="1"/>
</dbReference>
<name>A0A1S6GL77_9MAXI</name>
<reference evidence="1" key="1">
    <citation type="journal article" date="2017" name="Aquat. Toxicol.">
        <title>Spliced leader-based analyses reveal the effects of polycyclic aromatic hydrocarbons on gene expression in the copepod Pseudodiaptomus poplesia.</title>
        <authorList>
            <person name="Zhuang Y."/>
            <person name="Yang F."/>
            <person name="Xu D."/>
            <person name="Chen H."/>
            <person name="Zhang H."/>
            <person name="Liu G."/>
        </authorList>
    </citation>
    <scope>NUCLEOTIDE SEQUENCE</scope>
</reference>
<keyword evidence="1" id="KW-0808">Transferase</keyword>
<dbReference type="SUPFAM" id="SSF53335">
    <property type="entry name" value="S-adenosyl-L-methionine-dependent methyltransferases"/>
    <property type="match status" value="1"/>
</dbReference>
<dbReference type="GO" id="GO:0032259">
    <property type="term" value="P:methylation"/>
    <property type="evidence" value="ECO:0007669"/>
    <property type="project" value="UniProtKB-KW"/>
</dbReference>
<evidence type="ECO:0000313" key="1">
    <source>
        <dbReference type="EMBL" id="AQS22616.1"/>
    </source>
</evidence>
<sequence length="426" mass="48270">MKQEHALAVGVYLFANALTFLNGSLQSQKINAVSEMYNDIPYPPITDEYIEAERAHYSQSSTPLRLVRPLMLQTINSKLFQGLGSLEGGFSGLVAGGGTGTATCFLAEQLGNFDGGKVTYLDFSKASLKIAEKRAQIRILSDSLADNGGMTVMVYAKSGRTGLYQLQDMLKIINDNITNRQQEIENTRKLLNSFTSPVRAARFDRVGKDFPVRKSSPEVDGELYDRYCHKQDKPFTTSEFFKMVKGAGLYTVDRFGTNRLESDYLSIKDDHVRKIFSELEKENRAEAEELFFGVQNEHSYFLSKKENSQVPISEKNLDVIPVVFDAEAESLFEQIGVKSRGMRDGERTVAKIQLKRGNKLQSIHLILSKYSAFITQLFGENLSIKEMYQQFQERFETVKLKEFFLHFEDLYNGLSKAEVVYLKKPS</sequence>